<dbReference type="EMBL" id="GGFL01008422">
    <property type="protein sequence ID" value="MBW72600.1"/>
    <property type="molecule type" value="Transcribed_RNA"/>
</dbReference>
<name>A0A2M4D4V4_ANODA</name>
<accession>A0A2M4D4V4</accession>
<proteinExistence type="predicted"/>
<reference evidence="1" key="1">
    <citation type="submission" date="2018-01" db="EMBL/GenBank/DDBJ databases">
        <title>An insight into the sialome of Amazonian anophelines.</title>
        <authorList>
            <person name="Ribeiro J.M."/>
            <person name="Scarpassa V."/>
            <person name="Calvo E."/>
        </authorList>
    </citation>
    <scope>NUCLEOTIDE SEQUENCE</scope>
</reference>
<sequence length="146" mass="15641">MTPTAAAAAASVMVVVVLGCVDGWYALLDRAYVCMCVCVYVRVRSEPEYTPAHHSTNTFCLHYHHTTVTALLFDSSPQPKTYIGTLIHTHTHTQKQGWRSGHTPCTVGLSHGALTPAGSTRGAGGVRDGGEPFRRLRGLIAEGCCS</sequence>
<protein>
    <submittedName>
        <fullName evidence="1">Putative secreted protein</fullName>
    </submittedName>
</protein>
<organism evidence="1">
    <name type="scientific">Anopheles darlingi</name>
    <name type="common">Mosquito</name>
    <dbReference type="NCBI Taxonomy" id="43151"/>
    <lineage>
        <taxon>Eukaryota</taxon>
        <taxon>Metazoa</taxon>
        <taxon>Ecdysozoa</taxon>
        <taxon>Arthropoda</taxon>
        <taxon>Hexapoda</taxon>
        <taxon>Insecta</taxon>
        <taxon>Pterygota</taxon>
        <taxon>Neoptera</taxon>
        <taxon>Endopterygota</taxon>
        <taxon>Diptera</taxon>
        <taxon>Nematocera</taxon>
        <taxon>Culicoidea</taxon>
        <taxon>Culicidae</taxon>
        <taxon>Anophelinae</taxon>
        <taxon>Anopheles</taxon>
    </lineage>
</organism>
<evidence type="ECO:0000313" key="1">
    <source>
        <dbReference type="EMBL" id="MBW72600.1"/>
    </source>
</evidence>
<dbReference type="AlphaFoldDB" id="A0A2M4D4V4"/>